<sequence length="264" mass="27949">MADPKLLLLGLLLAHLATDFLFQPDGWVKAKEDRGFASGVLLLHSMVAGALAALMSSGSLDPVWAFAVTTASHWAIDGTKSCLGDGGNRWLLADQALHLAVICGLVWWGLPGTPLSPGLEPLWLSTLGSGAVRVWGCGLLLVGIPGSLAVKTMIGIWDIGKGEEAGSNAAEGPREGQDDGVRGRKNAGKWIGILERLFILIFILGGHWEGIGFLVVAKSILRFGEIKDSADRERAEYVLVGTLASYLWAVAVSMAAEALLPPLY</sequence>
<gene>
    <name evidence="2" type="ORF">AB6M95_12720</name>
</gene>
<dbReference type="InterPro" id="IPR021737">
    <property type="entry name" value="Phage_phiKZ_Orf197"/>
</dbReference>
<dbReference type="Proteomes" id="UP001568698">
    <property type="component" value="Unassembled WGS sequence"/>
</dbReference>
<evidence type="ECO:0000313" key="3">
    <source>
        <dbReference type="Proteomes" id="UP001568698"/>
    </source>
</evidence>
<keyword evidence="1" id="KW-1133">Transmembrane helix</keyword>
<keyword evidence="3" id="KW-1185">Reference proteome</keyword>
<dbReference type="Pfam" id="PF11750">
    <property type="entry name" value="DUF3307"/>
    <property type="match status" value="1"/>
</dbReference>
<organism evidence="2 3">
    <name type="scientific">Pseudodesulfovibrio karagichevae</name>
    <dbReference type="NCBI Taxonomy" id="3239305"/>
    <lineage>
        <taxon>Bacteria</taxon>
        <taxon>Pseudomonadati</taxon>
        <taxon>Thermodesulfobacteriota</taxon>
        <taxon>Desulfovibrionia</taxon>
        <taxon>Desulfovibrionales</taxon>
        <taxon>Desulfovibrionaceae</taxon>
    </lineage>
</organism>
<dbReference type="RefSeq" id="WP_371387135.1">
    <property type="nucleotide sequence ID" value="NZ_JBGLYH010000037.1"/>
</dbReference>
<keyword evidence="1" id="KW-0812">Transmembrane</keyword>
<evidence type="ECO:0000313" key="2">
    <source>
        <dbReference type="EMBL" id="MEZ7197620.1"/>
    </source>
</evidence>
<feature type="transmembrane region" description="Helical" evidence="1">
    <location>
        <begin position="237"/>
        <end position="260"/>
    </location>
</feature>
<comment type="caution">
    <text evidence="2">The sequence shown here is derived from an EMBL/GenBank/DDBJ whole genome shotgun (WGS) entry which is preliminary data.</text>
</comment>
<accession>A0ABV4K6E0</accession>
<proteinExistence type="predicted"/>
<keyword evidence="1" id="KW-0472">Membrane</keyword>
<feature type="transmembrane region" description="Helical" evidence="1">
    <location>
        <begin position="197"/>
        <end position="217"/>
    </location>
</feature>
<dbReference type="EMBL" id="JBGLYH010000037">
    <property type="protein sequence ID" value="MEZ7197620.1"/>
    <property type="molecule type" value="Genomic_DNA"/>
</dbReference>
<name>A0ABV4K6E0_9BACT</name>
<protein>
    <submittedName>
        <fullName evidence="2">DUF3307 domain-containing protein</fullName>
    </submittedName>
</protein>
<reference evidence="2 3" key="1">
    <citation type="submission" date="2024-08" db="EMBL/GenBank/DDBJ databases">
        <title>Sulfate-reducing bacteria isolated from formation water of the oil field in Kazakhstan and description of Pseudodesulfovibrio sp.</title>
        <authorList>
            <person name="Bidzhieva S.K."/>
            <person name="Tourova T.P."/>
            <person name="Grouzdev D.S."/>
            <person name="Beletsky A.V."/>
            <person name="Sokolova D.S."/>
            <person name="Samigullina S.R."/>
            <person name="Poltaraus A.B."/>
            <person name="Avtukh A.N."/>
            <person name="Tereshina V.M."/>
            <person name="Zhaparov N.S."/>
            <person name="Mardanov A.V."/>
            <person name="Nazina T.N."/>
        </authorList>
    </citation>
    <scope>NUCLEOTIDE SEQUENCE [LARGE SCALE GENOMIC DNA]</scope>
    <source>
        <strain evidence="2 3">9FUS</strain>
    </source>
</reference>
<evidence type="ECO:0000256" key="1">
    <source>
        <dbReference type="SAM" id="Phobius"/>
    </source>
</evidence>